<dbReference type="STRING" id="144197.ENSSPAP00000022612"/>
<dbReference type="Pfam" id="PF15227">
    <property type="entry name" value="zf-C3HC4_4"/>
    <property type="match status" value="1"/>
</dbReference>
<name>A0A3B5BA19_9TELE</name>
<dbReference type="GeneTree" id="ENSGT01150000286931"/>
<dbReference type="AlphaFoldDB" id="A0A3B5BA19"/>
<accession>A0A3B5BA19</accession>
<evidence type="ECO:0000256" key="4">
    <source>
        <dbReference type="PROSITE-ProRule" id="PRU00175"/>
    </source>
</evidence>
<dbReference type="SMART" id="SM00184">
    <property type="entry name" value="RING"/>
    <property type="match status" value="1"/>
</dbReference>
<dbReference type="PANTHER" id="PTHR25465:SF5">
    <property type="entry name" value="E3 UBIQUITIN_ISG15 LIGASE TRIM25-RELATED"/>
    <property type="match status" value="1"/>
</dbReference>
<feature type="domain" description="RING-type" evidence="5">
    <location>
        <begin position="17"/>
        <end position="57"/>
    </location>
</feature>
<dbReference type="SUPFAM" id="SSF57850">
    <property type="entry name" value="RING/U-box"/>
    <property type="match status" value="1"/>
</dbReference>
<dbReference type="InterPro" id="IPR051051">
    <property type="entry name" value="E3_ubiq-ligase_TRIM/RNF"/>
</dbReference>
<dbReference type="InterPro" id="IPR001841">
    <property type="entry name" value="Znf_RING"/>
</dbReference>
<keyword evidence="2 4" id="KW-0863">Zinc-finger</keyword>
<dbReference type="PROSITE" id="PS00518">
    <property type="entry name" value="ZF_RING_1"/>
    <property type="match status" value="1"/>
</dbReference>
<keyword evidence="3" id="KW-0862">Zinc</keyword>
<keyword evidence="1" id="KW-0479">Metal-binding</keyword>
<dbReference type="GO" id="GO:0008270">
    <property type="term" value="F:zinc ion binding"/>
    <property type="evidence" value="ECO:0007669"/>
    <property type="project" value="UniProtKB-KW"/>
</dbReference>
<dbReference type="InterPro" id="IPR013083">
    <property type="entry name" value="Znf_RING/FYVE/PHD"/>
</dbReference>
<evidence type="ECO:0000256" key="2">
    <source>
        <dbReference type="ARBA" id="ARBA00022771"/>
    </source>
</evidence>
<evidence type="ECO:0000313" key="6">
    <source>
        <dbReference type="Ensembl" id="ENSSPAP00000022612.1"/>
    </source>
</evidence>
<evidence type="ECO:0000259" key="5">
    <source>
        <dbReference type="PROSITE" id="PS50089"/>
    </source>
</evidence>
<evidence type="ECO:0000256" key="3">
    <source>
        <dbReference type="ARBA" id="ARBA00022833"/>
    </source>
</evidence>
<dbReference type="PROSITE" id="PS50089">
    <property type="entry name" value="ZF_RING_2"/>
    <property type="match status" value="1"/>
</dbReference>
<dbReference type="InterPro" id="IPR017907">
    <property type="entry name" value="Znf_RING_CS"/>
</dbReference>
<protein>
    <recommendedName>
        <fullName evidence="5">RING-type domain-containing protein</fullName>
    </recommendedName>
</protein>
<evidence type="ECO:0000256" key="1">
    <source>
        <dbReference type="ARBA" id="ARBA00022723"/>
    </source>
</evidence>
<proteinExistence type="predicted"/>
<sequence>MTVGHLEIPSLSFGHLCSICLELLRDPVTIPCGHSYCMSCLTKYWDRQGVCNCPQCRATFSPRPKLGRNNLLVEMMQKLSAVGLTKGPSAPPLYELLAPAEGGFEHPTFDVSSVRPERTDGQVRSHSRLVLKWREFEVHQGKNTDTICTLLILFIQHFCQ</sequence>
<organism evidence="6">
    <name type="scientific">Stegastes partitus</name>
    <name type="common">bicolor damselfish</name>
    <dbReference type="NCBI Taxonomy" id="144197"/>
    <lineage>
        <taxon>Eukaryota</taxon>
        <taxon>Metazoa</taxon>
        <taxon>Chordata</taxon>
        <taxon>Craniata</taxon>
        <taxon>Vertebrata</taxon>
        <taxon>Euteleostomi</taxon>
        <taxon>Actinopterygii</taxon>
        <taxon>Neopterygii</taxon>
        <taxon>Teleostei</taxon>
        <taxon>Neoteleostei</taxon>
        <taxon>Acanthomorphata</taxon>
        <taxon>Ovalentaria</taxon>
        <taxon>Pomacentridae</taxon>
        <taxon>Stegastes</taxon>
    </lineage>
</organism>
<dbReference type="Gene3D" id="3.30.40.10">
    <property type="entry name" value="Zinc/RING finger domain, C3HC4 (zinc finger)"/>
    <property type="match status" value="1"/>
</dbReference>
<dbReference type="PANTHER" id="PTHR25465">
    <property type="entry name" value="B-BOX DOMAIN CONTAINING"/>
    <property type="match status" value="1"/>
</dbReference>
<reference evidence="6" key="1">
    <citation type="submission" date="2023-09" db="UniProtKB">
        <authorList>
            <consortium name="Ensembl"/>
        </authorList>
    </citation>
    <scope>IDENTIFICATION</scope>
</reference>
<dbReference type="Ensembl" id="ENSSPAT00000022976.1">
    <property type="protein sequence ID" value="ENSSPAP00000022612.1"/>
    <property type="gene ID" value="ENSSPAG00000017085.1"/>
</dbReference>